<dbReference type="GO" id="GO:0004806">
    <property type="term" value="F:triacylglycerol lipase activity"/>
    <property type="evidence" value="ECO:0007669"/>
    <property type="project" value="TreeGrafter"/>
</dbReference>
<evidence type="ECO:0000256" key="3">
    <source>
        <dbReference type="SAM" id="Phobius"/>
    </source>
</evidence>
<dbReference type="Pfam" id="PF01734">
    <property type="entry name" value="Patatin"/>
    <property type="match status" value="1"/>
</dbReference>
<organism evidence="5">
    <name type="scientific">Alexandrium monilatum</name>
    <dbReference type="NCBI Taxonomy" id="311494"/>
    <lineage>
        <taxon>Eukaryota</taxon>
        <taxon>Sar</taxon>
        <taxon>Alveolata</taxon>
        <taxon>Dinophyceae</taxon>
        <taxon>Gonyaulacales</taxon>
        <taxon>Pyrocystaceae</taxon>
        <taxon>Alexandrium</taxon>
    </lineage>
</organism>
<dbReference type="GO" id="GO:0055088">
    <property type="term" value="P:lipid homeostasis"/>
    <property type="evidence" value="ECO:0007669"/>
    <property type="project" value="TreeGrafter"/>
</dbReference>
<keyword evidence="3" id="KW-0812">Transmembrane</keyword>
<evidence type="ECO:0000259" key="4">
    <source>
        <dbReference type="PROSITE" id="PS51635"/>
    </source>
</evidence>
<dbReference type="PANTHER" id="PTHR12406">
    <property type="entry name" value="CALCIUM-INDEPENDENT PHOSPHOLIPASE A2 IPLA2 -RELATED"/>
    <property type="match status" value="1"/>
</dbReference>
<keyword evidence="2" id="KW-0378">Hydrolase</keyword>
<dbReference type="SUPFAM" id="SSF52151">
    <property type="entry name" value="FabD/lysophospholipase-like"/>
    <property type="match status" value="1"/>
</dbReference>
<sequence>MAASQVFASAVQAGLWYTFHVLTVGWHVVQRFASRVLPAKDRAPQRLPPPRWLSVSAEGRLVGLEQLPALPALPFVEMEVAFAGCANLAMYMYGVAYALQQAPGSGSVRWTYSGASSGAFVAAPFAMGINCADVLLNAHRRFVKERERVGGCIGVYSCNVRGILHDEIEAARSAGLDPLQAADGRLAVSVTSLSPHPTHTVVTEFRSDQALLDAVLASCYIPVAYEQPIVLDGLGFCIDGCVSAFLPNTRCVVSPYHCHLADVTPTEEYEGTLVFNLLHGDDVLRLFEDGYLDCLRWLEKGAPSRSAQRAGSFSSRGASFLALLQQGLRLFLSLAGVRSTRPLKAA</sequence>
<keyword evidence="3" id="KW-0472">Membrane</keyword>
<feature type="active site" description="Proton acceptor" evidence="2">
    <location>
        <position position="239"/>
    </location>
</feature>
<dbReference type="InterPro" id="IPR016035">
    <property type="entry name" value="Acyl_Trfase/lysoPLipase"/>
</dbReference>
<keyword evidence="2" id="KW-0442">Lipid degradation</keyword>
<evidence type="ECO:0000313" key="5">
    <source>
        <dbReference type="EMBL" id="CAE4589190.1"/>
    </source>
</evidence>
<gene>
    <name evidence="5" type="ORF">AMON00008_LOCUS23331</name>
</gene>
<dbReference type="GO" id="GO:0005811">
    <property type="term" value="C:lipid droplet"/>
    <property type="evidence" value="ECO:0007669"/>
    <property type="project" value="TreeGrafter"/>
</dbReference>
<keyword evidence="3" id="KW-1133">Transmembrane helix</keyword>
<protein>
    <recommendedName>
        <fullName evidence="4">PNPLA domain-containing protein</fullName>
    </recommendedName>
</protein>
<evidence type="ECO:0000256" key="1">
    <source>
        <dbReference type="ARBA" id="ARBA00023098"/>
    </source>
</evidence>
<dbReference type="GO" id="GO:0005737">
    <property type="term" value="C:cytoplasm"/>
    <property type="evidence" value="ECO:0007669"/>
    <property type="project" value="TreeGrafter"/>
</dbReference>
<dbReference type="AlphaFoldDB" id="A0A7S4QNM4"/>
<feature type="short sequence motif" description="GXSXG" evidence="2">
    <location>
        <begin position="114"/>
        <end position="118"/>
    </location>
</feature>
<accession>A0A7S4QNM4</accession>
<evidence type="ECO:0000256" key="2">
    <source>
        <dbReference type="PROSITE-ProRule" id="PRU01161"/>
    </source>
</evidence>
<proteinExistence type="predicted"/>
<dbReference type="EMBL" id="HBNR01033994">
    <property type="protein sequence ID" value="CAE4589190.1"/>
    <property type="molecule type" value="Transcribed_RNA"/>
</dbReference>
<reference evidence="5" key="1">
    <citation type="submission" date="2021-01" db="EMBL/GenBank/DDBJ databases">
        <authorList>
            <person name="Corre E."/>
            <person name="Pelletier E."/>
            <person name="Niang G."/>
            <person name="Scheremetjew M."/>
            <person name="Finn R."/>
            <person name="Kale V."/>
            <person name="Holt S."/>
            <person name="Cochrane G."/>
            <person name="Meng A."/>
            <person name="Brown T."/>
            <person name="Cohen L."/>
        </authorList>
    </citation>
    <scope>NUCLEOTIDE SEQUENCE</scope>
    <source>
        <strain evidence="5">CCMP3105</strain>
    </source>
</reference>
<dbReference type="PROSITE" id="PS51635">
    <property type="entry name" value="PNPLA"/>
    <property type="match status" value="1"/>
</dbReference>
<keyword evidence="1 2" id="KW-0443">Lipid metabolism</keyword>
<comment type="caution">
    <text evidence="2">Lacks conserved residue(s) required for the propagation of feature annotation.</text>
</comment>
<feature type="transmembrane region" description="Helical" evidence="3">
    <location>
        <begin position="6"/>
        <end position="29"/>
    </location>
</feature>
<feature type="active site" description="Nucleophile" evidence="2">
    <location>
        <position position="116"/>
    </location>
</feature>
<dbReference type="GO" id="GO:0016020">
    <property type="term" value="C:membrane"/>
    <property type="evidence" value="ECO:0007669"/>
    <property type="project" value="TreeGrafter"/>
</dbReference>
<dbReference type="InterPro" id="IPR033562">
    <property type="entry name" value="PLPL"/>
</dbReference>
<name>A0A7S4QNM4_9DINO</name>
<dbReference type="PANTHER" id="PTHR12406:SF7">
    <property type="entry name" value="PATATIN-LIKE PHOSPHOLIPASE DOMAIN-CONTAINING PROTEIN 4"/>
    <property type="match status" value="1"/>
</dbReference>
<feature type="domain" description="PNPLA" evidence="4">
    <location>
        <begin position="80"/>
        <end position="252"/>
    </location>
</feature>
<dbReference type="InterPro" id="IPR002641">
    <property type="entry name" value="PNPLA_dom"/>
</dbReference>
<dbReference type="GO" id="GO:0019433">
    <property type="term" value="P:triglyceride catabolic process"/>
    <property type="evidence" value="ECO:0007669"/>
    <property type="project" value="TreeGrafter"/>
</dbReference>